<dbReference type="InterPro" id="IPR012910">
    <property type="entry name" value="Plug_dom"/>
</dbReference>
<evidence type="ECO:0000256" key="10">
    <source>
        <dbReference type="ARBA" id="ARBA00023077"/>
    </source>
</evidence>
<dbReference type="PROSITE" id="PS52016">
    <property type="entry name" value="TONB_DEPENDENT_REC_3"/>
    <property type="match status" value="1"/>
</dbReference>
<keyword evidence="8" id="KW-0408">Iron</keyword>
<dbReference type="SMART" id="SM00965">
    <property type="entry name" value="STN"/>
    <property type="match status" value="1"/>
</dbReference>
<keyword evidence="13 14" id="KW-0998">Cell outer membrane</keyword>
<feature type="domain" description="Secretin/TonB short N-terminal" evidence="17">
    <location>
        <begin position="171"/>
        <end position="222"/>
    </location>
</feature>
<feature type="compositionally biased region" description="Low complexity" evidence="16">
    <location>
        <begin position="18"/>
        <end position="29"/>
    </location>
</feature>
<dbReference type="GO" id="GO:0015891">
    <property type="term" value="P:siderophore transport"/>
    <property type="evidence" value="ECO:0007669"/>
    <property type="project" value="InterPro"/>
</dbReference>
<evidence type="ECO:0000256" key="13">
    <source>
        <dbReference type="ARBA" id="ARBA00023237"/>
    </source>
</evidence>
<dbReference type="InterPro" id="IPR037066">
    <property type="entry name" value="Plug_dom_sf"/>
</dbReference>
<proteinExistence type="inferred from homology"/>
<dbReference type="InterPro" id="IPR039426">
    <property type="entry name" value="TonB-dep_rcpt-like"/>
</dbReference>
<reference evidence="19" key="1">
    <citation type="submission" date="2017-05" db="EMBL/GenBank/DDBJ databases">
        <title>Complete and WGS of Bordetella genogroups.</title>
        <authorList>
            <person name="Spilker T."/>
            <person name="Lipuma J."/>
        </authorList>
    </citation>
    <scope>NUCLEOTIDE SEQUENCE [LARGE SCALE GENOMIC DNA]</scope>
    <source>
        <strain evidence="19">AU8256</strain>
    </source>
</reference>
<evidence type="ECO:0000256" key="5">
    <source>
        <dbReference type="ARBA" id="ARBA00022496"/>
    </source>
</evidence>
<keyword evidence="4 14" id="KW-1134">Transmembrane beta strand</keyword>
<name>A0A261VFB2_9BORD</name>
<keyword evidence="3 14" id="KW-0813">Transport</keyword>
<dbReference type="Pfam" id="PF07660">
    <property type="entry name" value="STN"/>
    <property type="match status" value="1"/>
</dbReference>
<feature type="compositionally biased region" description="Basic residues" evidence="16">
    <location>
        <begin position="30"/>
        <end position="50"/>
    </location>
</feature>
<evidence type="ECO:0000256" key="1">
    <source>
        <dbReference type="ARBA" id="ARBA00004571"/>
    </source>
</evidence>
<keyword evidence="9" id="KW-0406">Ion transport</keyword>
<keyword evidence="10 15" id="KW-0798">TonB box</keyword>
<dbReference type="InterPro" id="IPR000531">
    <property type="entry name" value="Beta-barrel_TonB"/>
</dbReference>
<dbReference type="InterPro" id="IPR010105">
    <property type="entry name" value="TonB_sidphr_rcpt"/>
</dbReference>
<keyword evidence="19" id="KW-1185">Reference proteome</keyword>
<comment type="similarity">
    <text evidence="2 14 15">Belongs to the TonB-dependent receptor family.</text>
</comment>
<dbReference type="GO" id="GO:0009279">
    <property type="term" value="C:cell outer membrane"/>
    <property type="evidence" value="ECO:0007669"/>
    <property type="project" value="UniProtKB-SubCell"/>
</dbReference>
<dbReference type="InterPro" id="IPR036942">
    <property type="entry name" value="Beta-barrel_TonB_sf"/>
</dbReference>
<evidence type="ECO:0000256" key="11">
    <source>
        <dbReference type="ARBA" id="ARBA00023136"/>
    </source>
</evidence>
<evidence type="ECO:0000256" key="9">
    <source>
        <dbReference type="ARBA" id="ARBA00023065"/>
    </source>
</evidence>
<dbReference type="SUPFAM" id="SSF56935">
    <property type="entry name" value="Porins"/>
    <property type="match status" value="1"/>
</dbReference>
<dbReference type="EMBL" id="NEVT01000008">
    <property type="protein sequence ID" value="OZI72725.1"/>
    <property type="molecule type" value="Genomic_DNA"/>
</dbReference>
<organism evidence="18 19">
    <name type="scientific">Bordetella genomosp. 2</name>
    <dbReference type="NCBI Taxonomy" id="1983456"/>
    <lineage>
        <taxon>Bacteria</taxon>
        <taxon>Pseudomonadati</taxon>
        <taxon>Pseudomonadota</taxon>
        <taxon>Betaproteobacteria</taxon>
        <taxon>Burkholderiales</taxon>
        <taxon>Alcaligenaceae</taxon>
        <taxon>Bordetella</taxon>
    </lineage>
</organism>
<evidence type="ECO:0000313" key="18">
    <source>
        <dbReference type="EMBL" id="OZI72725.1"/>
    </source>
</evidence>
<dbReference type="Gene3D" id="2.40.170.20">
    <property type="entry name" value="TonB-dependent receptor, beta-barrel domain"/>
    <property type="match status" value="1"/>
</dbReference>
<evidence type="ECO:0000256" key="7">
    <source>
        <dbReference type="ARBA" id="ARBA00022729"/>
    </source>
</evidence>
<dbReference type="NCBIfam" id="TIGR01783">
    <property type="entry name" value="TonB-siderophor"/>
    <property type="match status" value="1"/>
</dbReference>
<evidence type="ECO:0000259" key="17">
    <source>
        <dbReference type="SMART" id="SM00965"/>
    </source>
</evidence>
<comment type="caution">
    <text evidence="18">The sequence shown here is derived from an EMBL/GenBank/DDBJ whole genome shotgun (WGS) entry which is preliminary data.</text>
</comment>
<evidence type="ECO:0000256" key="4">
    <source>
        <dbReference type="ARBA" id="ARBA00022452"/>
    </source>
</evidence>
<dbReference type="GO" id="GO:0038023">
    <property type="term" value="F:signaling receptor activity"/>
    <property type="evidence" value="ECO:0007669"/>
    <property type="project" value="InterPro"/>
</dbReference>
<evidence type="ECO:0000256" key="14">
    <source>
        <dbReference type="PROSITE-ProRule" id="PRU01360"/>
    </source>
</evidence>
<comment type="subcellular location">
    <subcellularLocation>
        <location evidence="1 14">Cell outer membrane</location>
        <topology evidence="1 14">Multi-pass membrane protein</topology>
    </subcellularLocation>
</comment>
<keyword evidence="6 14" id="KW-0812">Transmembrane</keyword>
<dbReference type="CDD" id="cd01347">
    <property type="entry name" value="ligand_gated_channel"/>
    <property type="match status" value="1"/>
</dbReference>
<gene>
    <name evidence="18" type="ORF">CAL24_20835</name>
</gene>
<dbReference type="PANTHER" id="PTHR32552:SF68">
    <property type="entry name" value="FERRICHROME OUTER MEMBRANE TRANSPORTER_PHAGE RECEPTOR"/>
    <property type="match status" value="1"/>
</dbReference>
<evidence type="ECO:0000256" key="6">
    <source>
        <dbReference type="ARBA" id="ARBA00022692"/>
    </source>
</evidence>
<accession>A0A261VFB2</accession>
<dbReference type="AlphaFoldDB" id="A0A261VFB2"/>
<evidence type="ECO:0000256" key="16">
    <source>
        <dbReference type="SAM" id="MobiDB-lite"/>
    </source>
</evidence>
<evidence type="ECO:0000313" key="19">
    <source>
        <dbReference type="Proteomes" id="UP000215633"/>
    </source>
</evidence>
<dbReference type="Gene3D" id="2.170.130.10">
    <property type="entry name" value="TonB-dependent receptor, plug domain"/>
    <property type="match status" value="1"/>
</dbReference>
<evidence type="ECO:0000256" key="3">
    <source>
        <dbReference type="ARBA" id="ARBA00022448"/>
    </source>
</evidence>
<evidence type="ECO:0000256" key="15">
    <source>
        <dbReference type="RuleBase" id="RU003357"/>
    </source>
</evidence>
<keyword evidence="5" id="KW-0410">Iron transport</keyword>
<dbReference type="Pfam" id="PF07715">
    <property type="entry name" value="Plug"/>
    <property type="match status" value="1"/>
</dbReference>
<protein>
    <recommendedName>
        <fullName evidence="17">Secretin/TonB short N-terminal domain-containing protein</fullName>
    </recommendedName>
</protein>
<evidence type="ECO:0000256" key="2">
    <source>
        <dbReference type="ARBA" id="ARBA00009810"/>
    </source>
</evidence>
<dbReference type="GO" id="GO:0015344">
    <property type="term" value="F:siderophore uptake transmembrane transporter activity"/>
    <property type="evidence" value="ECO:0007669"/>
    <property type="project" value="TreeGrafter"/>
</dbReference>
<dbReference type="Pfam" id="PF00593">
    <property type="entry name" value="TonB_dep_Rec_b-barrel"/>
    <property type="match status" value="1"/>
</dbReference>
<evidence type="ECO:0000256" key="8">
    <source>
        <dbReference type="ARBA" id="ARBA00023004"/>
    </source>
</evidence>
<dbReference type="PANTHER" id="PTHR32552">
    <property type="entry name" value="FERRICHROME IRON RECEPTOR-RELATED"/>
    <property type="match status" value="1"/>
</dbReference>
<dbReference type="Gene3D" id="3.55.50.30">
    <property type="match status" value="1"/>
</dbReference>
<keyword evidence="11 14" id="KW-0472">Membrane</keyword>
<dbReference type="FunFam" id="2.170.130.10:FF:000001">
    <property type="entry name" value="Catecholate siderophore TonB-dependent receptor"/>
    <property type="match status" value="1"/>
</dbReference>
<keyword evidence="12" id="KW-0675">Receptor</keyword>
<evidence type="ECO:0000256" key="12">
    <source>
        <dbReference type="ARBA" id="ARBA00023170"/>
    </source>
</evidence>
<keyword evidence="7" id="KW-0732">Signal</keyword>
<dbReference type="Proteomes" id="UP000215633">
    <property type="component" value="Unassembled WGS sequence"/>
</dbReference>
<sequence length="893" mass="98226">MTWTARWPCWPKRPRCGSAGRCRGGSPSRTARRKRLPARAHRAGRRARPGGRRFFLPGRVPLFALSIDLQAKRPVSAPRARRYKPATSSATVREETFMSRCPEHASHPARHGMRLAVCTLILAGACLPARPAGAAEPAAPDAATSAGQRRYDIPAGPLRTVLTRFASEAGIYLAGSIALADGKTSPGLRGTYTVAQGLASVLAGTGLQAVPDADRRYVLRPLPVAGVSELPTVTVTGQGESATGPVVGYMAQRSATATKTDTSIVETPQSISVVTAEQIRDTGASSLDQALSYTAGVRTSIYGASTRLDAAEVRGVEIEDIFLDGLKDRVNFWTSTPRVEPYLMERMEVLRGPASMLYGQGGTGGLINNVSKQPQAEAQREIGVQVGNHDRRQLQADLTGPLTEDGTWLYRLVALGRESGTQMDHGQDDRQVVAPSLTWAPSAATELTLRLKWQKDRASGDSGSTLPWEGTILPNPNGRIARHTFVGEPGLDHFDADSLQAGWSFRHDLNDQWTFRQSTRWTDNRTDYAAFDVYAPYLDAEQRVLARAGYFWKHRTQVLADDQNLQGKFSTGPVAHQLLVGVDFLRYRDSGSGVDDYTGLAPIDVYNPVYQGNYEPPPREPIATNGIKQLGVYIQDEMRWRNWILLAGWRHDEVKTWEDGAADRNDRADSLRFGLMYEIVPGLLPYISYAESFLPQANTSHGQRLRPLRGKQWEAGIKYEPPTQNWRASAAVFDLREVNRTVEISETEVSQRGKTKNTGLELEWIGSITPQLDINASFTYVDVDSQLAGVPERQAALWSTYRFALGSLDGFTVGAGVRYASGFVDDSSAGLDVPRTPSATLFDAMVAWENRHWRVALNASNIADKEYYSRCSEWGTCAYGAGRLVTLTTSYRW</sequence>
<feature type="region of interest" description="Disordered" evidence="16">
    <location>
        <begin position="18"/>
        <end position="50"/>
    </location>
</feature>
<dbReference type="InterPro" id="IPR011662">
    <property type="entry name" value="Secretin/TonB_short_N"/>
</dbReference>